<dbReference type="Proteomes" id="UP000293781">
    <property type="component" value="Unassembled WGS sequence"/>
</dbReference>
<protein>
    <submittedName>
        <fullName evidence="1">Uncharacterized protein</fullName>
    </submittedName>
</protein>
<proteinExistence type="predicted"/>
<dbReference type="RefSeq" id="WP_130399910.1">
    <property type="nucleotide sequence ID" value="NZ_SHKK01000001.1"/>
</dbReference>
<gene>
    <name evidence="1" type="ORF">EV382_0366</name>
</gene>
<dbReference type="EMBL" id="SHKK01000001">
    <property type="protein sequence ID" value="RZT77220.1"/>
    <property type="molecule type" value="Genomic_DNA"/>
</dbReference>
<accession>A0A4V2FNJ7</accession>
<evidence type="ECO:0000313" key="2">
    <source>
        <dbReference type="Proteomes" id="UP000293781"/>
    </source>
</evidence>
<dbReference type="AlphaFoldDB" id="A0A4V2FNJ7"/>
<reference evidence="1 2" key="1">
    <citation type="submission" date="2019-02" db="EMBL/GenBank/DDBJ databases">
        <title>Sequencing the genomes of 1000 actinobacteria strains.</title>
        <authorList>
            <person name="Klenk H.-P."/>
        </authorList>
    </citation>
    <scope>NUCLEOTIDE SEQUENCE [LARGE SCALE GENOMIC DNA]</scope>
    <source>
        <strain evidence="1 2">DSM 45888</strain>
    </source>
</reference>
<name>A0A4V2FNJ7_9ACTN</name>
<comment type="caution">
    <text evidence="1">The sequence shown here is derived from an EMBL/GenBank/DDBJ whole genome shotgun (WGS) entry which is preliminary data.</text>
</comment>
<organism evidence="1 2">
    <name type="scientific">Micromonospora violae</name>
    <dbReference type="NCBI Taxonomy" id="1278207"/>
    <lineage>
        <taxon>Bacteria</taxon>
        <taxon>Bacillati</taxon>
        <taxon>Actinomycetota</taxon>
        <taxon>Actinomycetes</taxon>
        <taxon>Micromonosporales</taxon>
        <taxon>Micromonosporaceae</taxon>
        <taxon>Micromonospora</taxon>
    </lineage>
</organism>
<dbReference type="OrthoDB" id="3537879at2"/>
<keyword evidence="2" id="KW-1185">Reference proteome</keyword>
<evidence type="ECO:0000313" key="1">
    <source>
        <dbReference type="EMBL" id="RZT77220.1"/>
    </source>
</evidence>
<sequence length="154" mass="16927">MGVLYDYFRAKDDAAAVRLMKDFEGGPFAASRSGMAVDAVDLKGIEPAVTLGKLVSLVRQVDWNVSLVDLELLWSGDEQEGPWLMSLDRAARDTLAAVSHGQVRELSAQWGRIEELAWSGPLSDDEMLPVIEKVAALAQRARNAGEDLYCWCCL</sequence>